<feature type="region of interest" description="Disordered" evidence="1">
    <location>
        <begin position="1"/>
        <end position="21"/>
    </location>
</feature>
<dbReference type="AlphaFoldDB" id="Q8VK44"/>
<evidence type="ECO:0000313" key="2">
    <source>
        <dbReference type="EMBL" id="AAK45546.1"/>
    </source>
</evidence>
<proteinExistence type="predicted"/>
<accession>Q8VK44</accession>
<dbReference type="KEGG" id="mtc:MT1288"/>
<protein>
    <submittedName>
        <fullName evidence="2">Uncharacterized protein</fullName>
    </submittedName>
</protein>
<dbReference type="HOGENOM" id="CLU_3170537_0_0_11"/>
<evidence type="ECO:0000256" key="1">
    <source>
        <dbReference type="SAM" id="MobiDB-lite"/>
    </source>
</evidence>
<name>Q8VK44_MYCTO</name>
<organism evidence="2 3">
    <name type="scientific">Mycobacterium tuberculosis (strain CDC 1551 / Oshkosh)</name>
    <dbReference type="NCBI Taxonomy" id="83331"/>
    <lineage>
        <taxon>Bacteria</taxon>
        <taxon>Bacillati</taxon>
        <taxon>Actinomycetota</taxon>
        <taxon>Actinomycetes</taxon>
        <taxon>Mycobacteriales</taxon>
        <taxon>Mycobacteriaceae</taxon>
        <taxon>Mycobacterium</taxon>
        <taxon>Mycobacterium tuberculosis complex</taxon>
    </lineage>
</organism>
<sequence length="50" mass="5545">MLAVALGHGRHGMHQGNPYRHQCPRRIIPLRAVNRAATETHARIVEPALA</sequence>
<dbReference type="EMBL" id="AE000516">
    <property type="protein sequence ID" value="AAK45546.1"/>
    <property type="molecule type" value="Genomic_DNA"/>
</dbReference>
<keyword evidence="3" id="KW-1185">Reference proteome</keyword>
<evidence type="ECO:0000313" key="3">
    <source>
        <dbReference type="Proteomes" id="UP000001020"/>
    </source>
</evidence>
<dbReference type="Proteomes" id="UP000001020">
    <property type="component" value="Chromosome"/>
</dbReference>
<reference evidence="2 3" key="1">
    <citation type="journal article" date="2002" name="J. Bacteriol.">
        <title>Whole-genome comparison of Mycobacterium tuberculosis clinical and laboratory strains.</title>
        <authorList>
            <person name="Fleischmann R.D."/>
            <person name="Alland D."/>
            <person name="Eisen J.A."/>
            <person name="Carpenter L."/>
            <person name="White O."/>
            <person name="Peterson J."/>
            <person name="DeBoy R."/>
            <person name="Dodson R."/>
            <person name="Gwinn M."/>
            <person name="Haft D."/>
            <person name="Hickey E."/>
            <person name="Kolonay J.F."/>
            <person name="Nelson W.C."/>
            <person name="Umayam L.A."/>
            <person name="Ermolaeva M."/>
            <person name="Salzberg S.L."/>
            <person name="Delcher A."/>
            <person name="Utterback T."/>
            <person name="Weidman J."/>
            <person name="Khouri H."/>
            <person name="Gill J."/>
            <person name="Mikula A."/>
            <person name="Bishai W."/>
            <person name="Jacobs Jr W.R.Jr."/>
            <person name="Venter J.C."/>
            <person name="Fraser C.M."/>
        </authorList>
    </citation>
    <scope>NUCLEOTIDE SEQUENCE [LARGE SCALE GENOMIC DNA]</scope>
    <source>
        <strain evidence="3">CDC 1551 / Oshkosh</strain>
    </source>
</reference>
<gene>
    <name evidence="2" type="ordered locus">MT1288</name>
</gene>